<keyword evidence="3" id="KW-0539">Nucleus</keyword>
<comment type="subcellular location">
    <subcellularLocation>
        <location evidence="1">Nucleus</location>
    </subcellularLocation>
</comment>
<proteinExistence type="predicted"/>
<reference evidence="4 5" key="1">
    <citation type="journal article" date="2021" name="BMC Genomics">
        <title>Datura genome reveals duplications of psychoactive alkaloid biosynthetic genes and high mutation rate following tissue culture.</title>
        <authorList>
            <person name="Rajewski A."/>
            <person name="Carter-House D."/>
            <person name="Stajich J."/>
            <person name="Litt A."/>
        </authorList>
    </citation>
    <scope>NUCLEOTIDE SEQUENCE [LARGE SCALE GENOMIC DNA]</scope>
    <source>
        <strain evidence="4">AR-01</strain>
    </source>
</reference>
<dbReference type="InterPro" id="IPR043452">
    <property type="entry name" value="BZIP46-like"/>
</dbReference>
<dbReference type="PANTHER" id="PTHR22952:SF404">
    <property type="entry name" value="BZIP DOMAIN-CONTAINING PROTEIN"/>
    <property type="match status" value="1"/>
</dbReference>
<evidence type="ECO:0008006" key="6">
    <source>
        <dbReference type="Google" id="ProtNLM"/>
    </source>
</evidence>
<evidence type="ECO:0000256" key="2">
    <source>
        <dbReference type="ARBA" id="ARBA00023125"/>
    </source>
</evidence>
<dbReference type="Proteomes" id="UP000823775">
    <property type="component" value="Unassembled WGS sequence"/>
</dbReference>
<evidence type="ECO:0000313" key="5">
    <source>
        <dbReference type="Proteomes" id="UP000823775"/>
    </source>
</evidence>
<dbReference type="PANTHER" id="PTHR22952">
    <property type="entry name" value="CAMP-RESPONSE ELEMENT BINDING PROTEIN-RELATED"/>
    <property type="match status" value="1"/>
</dbReference>
<keyword evidence="5" id="KW-1185">Reference proteome</keyword>
<organism evidence="4 5">
    <name type="scientific">Datura stramonium</name>
    <name type="common">Jimsonweed</name>
    <name type="synonym">Common thornapple</name>
    <dbReference type="NCBI Taxonomy" id="4076"/>
    <lineage>
        <taxon>Eukaryota</taxon>
        <taxon>Viridiplantae</taxon>
        <taxon>Streptophyta</taxon>
        <taxon>Embryophyta</taxon>
        <taxon>Tracheophyta</taxon>
        <taxon>Spermatophyta</taxon>
        <taxon>Magnoliopsida</taxon>
        <taxon>eudicotyledons</taxon>
        <taxon>Gunneridae</taxon>
        <taxon>Pentapetalae</taxon>
        <taxon>asterids</taxon>
        <taxon>lamiids</taxon>
        <taxon>Solanales</taxon>
        <taxon>Solanaceae</taxon>
        <taxon>Solanoideae</taxon>
        <taxon>Datureae</taxon>
        <taxon>Datura</taxon>
    </lineage>
</organism>
<evidence type="ECO:0000256" key="3">
    <source>
        <dbReference type="ARBA" id="ARBA00023242"/>
    </source>
</evidence>
<accession>A0ABS8UWK5</accession>
<keyword evidence="2" id="KW-0238">DNA-binding</keyword>
<protein>
    <recommendedName>
        <fullName evidence="6">BZIP domain-containing protein</fullName>
    </recommendedName>
</protein>
<evidence type="ECO:0000256" key="1">
    <source>
        <dbReference type="ARBA" id="ARBA00004123"/>
    </source>
</evidence>
<name>A0ABS8UWK5_DATST</name>
<dbReference type="EMBL" id="JACEIK010002873">
    <property type="protein sequence ID" value="MCD9639238.1"/>
    <property type="molecule type" value="Genomic_DNA"/>
</dbReference>
<dbReference type="Gene3D" id="1.20.5.170">
    <property type="match status" value="1"/>
</dbReference>
<sequence>MDVVNYPEKITSNVAMAAAATTSNECQLIGERKSPFTDEKVEKSIERRQRRIIKNKESSAARSRARKQYELAYIIGLKYGGYDIVVS</sequence>
<gene>
    <name evidence="4" type="ORF">HAX54_023641</name>
</gene>
<comment type="caution">
    <text evidence="4">The sequence shown here is derived from an EMBL/GenBank/DDBJ whole genome shotgun (WGS) entry which is preliminary data.</text>
</comment>
<evidence type="ECO:0000313" key="4">
    <source>
        <dbReference type="EMBL" id="MCD9639238.1"/>
    </source>
</evidence>